<accession>A0AA88IC87</accession>
<dbReference type="InterPro" id="IPR002172">
    <property type="entry name" value="LDrepeatLR_classA_rpt"/>
</dbReference>
<dbReference type="Gene3D" id="4.10.400.10">
    <property type="entry name" value="Low-density Lipoprotein Receptor"/>
    <property type="match status" value="1"/>
</dbReference>
<feature type="transmembrane region" description="Helical" evidence="3">
    <location>
        <begin position="212"/>
        <end position="236"/>
    </location>
</feature>
<sequence>MDSWPLLYYLWKWFFIEVLCFTGKNVFCETNQNYYISQLCKDPYLSTMYRKIDGAVVISRAERDINCVATFQTETVLQKFTLQFQHLQLDCNDRLLIYDGGHAIGTPKAELSCRHTHHNVPIMQTRTNYLTMKYNTDAWGSEANGFQLTITAFKDKADHLCKENDFKCSKRDFCISKDLLCDGVNHCGDNSDEYTMYCTDGDFSFIKLDQTVLIVIGATAGGVAVALGISVAICLCRRRPRTVLTRPGNLHSQVVLPSLTNGNVPSQTDPLLIEKNQGNVKSPADVLLSLLHQANLFCLVG</sequence>
<dbReference type="InterPro" id="IPR036055">
    <property type="entry name" value="LDL_receptor-like_sf"/>
</dbReference>
<keyword evidence="6" id="KW-1185">Reference proteome</keyword>
<dbReference type="Pfam" id="PF00057">
    <property type="entry name" value="Ldl_recept_a"/>
    <property type="match status" value="1"/>
</dbReference>
<reference evidence="5" key="1">
    <citation type="submission" date="2023-07" db="EMBL/GenBank/DDBJ databases">
        <title>Chromosome-level genome assembly of Artemia franciscana.</title>
        <authorList>
            <person name="Jo E."/>
        </authorList>
    </citation>
    <scope>NUCLEOTIDE SEQUENCE</scope>
    <source>
        <tissue evidence="5">Whole body</tissue>
    </source>
</reference>
<protein>
    <recommendedName>
        <fullName evidence="7">CUB domain-containing protein</fullName>
    </recommendedName>
</protein>
<keyword evidence="3" id="KW-0812">Transmembrane</keyword>
<evidence type="ECO:0000256" key="4">
    <source>
        <dbReference type="SAM" id="SignalP"/>
    </source>
</evidence>
<evidence type="ECO:0000256" key="3">
    <source>
        <dbReference type="SAM" id="Phobius"/>
    </source>
</evidence>
<feature type="chain" id="PRO_5041851746" description="CUB domain-containing protein" evidence="4">
    <location>
        <begin position="21"/>
        <end position="301"/>
    </location>
</feature>
<dbReference type="PANTHER" id="PTHR24652">
    <property type="entry name" value="LOW-DENSITY LIPOPROTEIN RECEPTOR CLASS A DOMAIN-CONTAINING PROTEIN 2"/>
    <property type="match status" value="1"/>
</dbReference>
<dbReference type="EMBL" id="JAVRJZ010000006">
    <property type="protein sequence ID" value="KAK2721591.1"/>
    <property type="molecule type" value="Genomic_DNA"/>
</dbReference>
<gene>
    <name evidence="5" type="ORF">QYM36_003774</name>
</gene>
<dbReference type="SUPFAM" id="SSF49854">
    <property type="entry name" value="Spermadhesin, CUB domain"/>
    <property type="match status" value="1"/>
</dbReference>
<dbReference type="Proteomes" id="UP001187531">
    <property type="component" value="Unassembled WGS sequence"/>
</dbReference>
<evidence type="ECO:0000313" key="6">
    <source>
        <dbReference type="Proteomes" id="UP001187531"/>
    </source>
</evidence>
<dbReference type="EMBL" id="JAVRJZ010000006">
    <property type="protein sequence ID" value="KAK2721592.1"/>
    <property type="molecule type" value="Genomic_DNA"/>
</dbReference>
<dbReference type="SUPFAM" id="SSF57424">
    <property type="entry name" value="LDL receptor-like module"/>
    <property type="match status" value="1"/>
</dbReference>
<evidence type="ECO:0000256" key="1">
    <source>
        <dbReference type="ARBA" id="ARBA00023157"/>
    </source>
</evidence>
<keyword evidence="4" id="KW-0732">Signal</keyword>
<evidence type="ECO:0000256" key="2">
    <source>
        <dbReference type="PROSITE-ProRule" id="PRU00124"/>
    </source>
</evidence>
<dbReference type="InterPro" id="IPR035914">
    <property type="entry name" value="Sperma_CUB_dom_sf"/>
</dbReference>
<dbReference type="PROSITE" id="PS50068">
    <property type="entry name" value="LDLRA_2"/>
    <property type="match status" value="1"/>
</dbReference>
<name>A0AA88IC87_ARTSF</name>
<evidence type="ECO:0008006" key="7">
    <source>
        <dbReference type="Google" id="ProtNLM"/>
    </source>
</evidence>
<keyword evidence="3" id="KW-0472">Membrane</keyword>
<organism evidence="5 6">
    <name type="scientific">Artemia franciscana</name>
    <name type="common">Brine shrimp</name>
    <name type="synonym">Artemia sanfranciscana</name>
    <dbReference type="NCBI Taxonomy" id="6661"/>
    <lineage>
        <taxon>Eukaryota</taxon>
        <taxon>Metazoa</taxon>
        <taxon>Ecdysozoa</taxon>
        <taxon>Arthropoda</taxon>
        <taxon>Crustacea</taxon>
        <taxon>Branchiopoda</taxon>
        <taxon>Anostraca</taxon>
        <taxon>Artemiidae</taxon>
        <taxon>Artemia</taxon>
    </lineage>
</organism>
<dbReference type="Gene3D" id="2.60.120.290">
    <property type="entry name" value="Spermadhesin, CUB domain"/>
    <property type="match status" value="1"/>
</dbReference>
<dbReference type="CDD" id="cd00112">
    <property type="entry name" value="LDLa"/>
    <property type="match status" value="1"/>
</dbReference>
<dbReference type="PROSITE" id="PS01209">
    <property type="entry name" value="LDLRA_1"/>
    <property type="match status" value="1"/>
</dbReference>
<evidence type="ECO:0000313" key="5">
    <source>
        <dbReference type="EMBL" id="KAK2721591.1"/>
    </source>
</evidence>
<comment type="caution">
    <text evidence="5">The sequence shown here is derived from an EMBL/GenBank/DDBJ whole genome shotgun (WGS) entry which is preliminary data.</text>
</comment>
<dbReference type="AlphaFoldDB" id="A0AA88IC87"/>
<dbReference type="SMART" id="SM00192">
    <property type="entry name" value="LDLa"/>
    <property type="match status" value="1"/>
</dbReference>
<dbReference type="InterPro" id="IPR023415">
    <property type="entry name" value="LDLR_class-A_CS"/>
</dbReference>
<dbReference type="PANTHER" id="PTHR24652:SF69">
    <property type="entry name" value="CUB DOMAIN-CONTAINING PROTEIN"/>
    <property type="match status" value="1"/>
</dbReference>
<dbReference type="InterPro" id="IPR042333">
    <property type="entry name" value="LRAD2/Mig-13-like"/>
</dbReference>
<feature type="signal peptide" evidence="4">
    <location>
        <begin position="1"/>
        <end position="20"/>
    </location>
</feature>
<proteinExistence type="predicted"/>
<keyword evidence="3" id="KW-1133">Transmembrane helix</keyword>
<comment type="caution">
    <text evidence="2">Lacks conserved residue(s) required for the propagation of feature annotation.</text>
</comment>
<keyword evidence="1" id="KW-1015">Disulfide bond</keyword>